<organism evidence="2 3">
    <name type="scientific">Stieleria maiorica</name>
    <dbReference type="NCBI Taxonomy" id="2795974"/>
    <lineage>
        <taxon>Bacteria</taxon>
        <taxon>Pseudomonadati</taxon>
        <taxon>Planctomycetota</taxon>
        <taxon>Planctomycetia</taxon>
        <taxon>Pirellulales</taxon>
        <taxon>Pirellulaceae</taxon>
        <taxon>Stieleria</taxon>
    </lineage>
</organism>
<evidence type="ECO:0008006" key="4">
    <source>
        <dbReference type="Google" id="ProtNLM"/>
    </source>
</evidence>
<feature type="transmembrane region" description="Helical" evidence="1">
    <location>
        <begin position="151"/>
        <end position="172"/>
    </location>
</feature>
<keyword evidence="1" id="KW-1133">Transmembrane helix</keyword>
<dbReference type="EMBL" id="CP036264">
    <property type="protein sequence ID" value="QEG00081.1"/>
    <property type="molecule type" value="Genomic_DNA"/>
</dbReference>
<accession>A0A5B9MJD5</accession>
<keyword evidence="1" id="KW-0812">Transmembrane</keyword>
<feature type="transmembrane region" description="Helical" evidence="1">
    <location>
        <begin position="258"/>
        <end position="279"/>
    </location>
</feature>
<dbReference type="AlphaFoldDB" id="A0A5B9MJD5"/>
<feature type="transmembrane region" description="Helical" evidence="1">
    <location>
        <begin position="127"/>
        <end position="145"/>
    </location>
</feature>
<keyword evidence="1" id="KW-0472">Membrane</keyword>
<protein>
    <recommendedName>
        <fullName evidence="4">HTTM domain-containing protein</fullName>
    </recommendedName>
</protein>
<dbReference type="KEGG" id="smam:Mal15_41500"/>
<name>A0A5B9MJD5_9BACT</name>
<dbReference type="Proteomes" id="UP000321353">
    <property type="component" value="Chromosome"/>
</dbReference>
<keyword evidence="3" id="KW-1185">Reference proteome</keyword>
<feature type="transmembrane region" description="Helical" evidence="1">
    <location>
        <begin position="286"/>
        <end position="307"/>
    </location>
</feature>
<feature type="transmembrane region" description="Helical" evidence="1">
    <location>
        <begin position="96"/>
        <end position="115"/>
    </location>
</feature>
<evidence type="ECO:0000313" key="3">
    <source>
        <dbReference type="Proteomes" id="UP000321353"/>
    </source>
</evidence>
<evidence type="ECO:0000256" key="1">
    <source>
        <dbReference type="SAM" id="Phobius"/>
    </source>
</evidence>
<proteinExistence type="predicted"/>
<feature type="transmembrane region" description="Helical" evidence="1">
    <location>
        <begin position="207"/>
        <end position="230"/>
    </location>
</feature>
<reference evidence="2 3" key="1">
    <citation type="submission" date="2019-02" db="EMBL/GenBank/DDBJ databases">
        <title>Planctomycetal bacteria perform biofilm scaping via a novel small molecule.</title>
        <authorList>
            <person name="Jeske O."/>
            <person name="Boedeker C."/>
            <person name="Wiegand S."/>
            <person name="Breitling P."/>
            <person name="Kallscheuer N."/>
            <person name="Jogler M."/>
            <person name="Rohde M."/>
            <person name="Petersen J."/>
            <person name="Medema M.H."/>
            <person name="Surup F."/>
            <person name="Jogler C."/>
        </authorList>
    </citation>
    <scope>NUCLEOTIDE SEQUENCE [LARGE SCALE GENOMIC DNA]</scope>
    <source>
        <strain evidence="2 3">Mal15</strain>
    </source>
</reference>
<dbReference type="RefSeq" id="WP_147869377.1">
    <property type="nucleotide sequence ID" value="NZ_CP036264.1"/>
</dbReference>
<sequence length="345" mass="36366">MTGQFFVRWTEFWFTPSPISSLRNVRRGLCLVAAVYFASALADVDTWLTRGAPASSSNLATFFRTAELTGDARWMVSPLFIWDAVCGESPLGESALVYRLYLLVGIALAIFAAAGDRLAGWNAPKKLAAFGTGSGPTVLLWIWFVGWANRVVLLAGTVEPVLSLSLAAVAIAPAGRVTAGRVTAAADAAGGSGAGPISWRATLASRLLSVQATFIALITTATLLASPVWWNGTGAYALVAPAEDRFLNVIGTFFETPLVYELLTALIVCMLPIGVFLAWQPATRKIGVWIMIVWSGFVGLLSANLLYAVTLGIIATTIGALESHRTPAGVIGAKSLDDGSTATKV</sequence>
<evidence type="ECO:0000313" key="2">
    <source>
        <dbReference type="EMBL" id="QEG00081.1"/>
    </source>
</evidence>
<gene>
    <name evidence="2" type="ORF">Mal15_41500</name>
</gene>